<evidence type="ECO:0000256" key="8">
    <source>
        <dbReference type="ARBA" id="ARBA00038436"/>
    </source>
</evidence>
<dbReference type="PANTHER" id="PTHR35011:SF4">
    <property type="entry name" value="SLL1102 PROTEIN"/>
    <property type="match status" value="1"/>
</dbReference>
<evidence type="ECO:0000259" key="10">
    <source>
        <dbReference type="Pfam" id="PF04290"/>
    </source>
</evidence>
<dbReference type="Pfam" id="PF04290">
    <property type="entry name" value="DctQ"/>
    <property type="match status" value="1"/>
</dbReference>
<dbReference type="PANTHER" id="PTHR35011">
    <property type="entry name" value="2,3-DIKETO-L-GULONATE TRAP TRANSPORTER SMALL PERMEASE PROTEIN YIAM"/>
    <property type="match status" value="1"/>
</dbReference>
<dbReference type="OrthoDB" id="9795655at2"/>
<sequence length="179" mass="20290">MLLKTERVLDRFSDYVGYVAAALMLLMLANVFYDTIMRYFFRSGSIALQELEWHIFSVVFLFGISYALKTEGHVRVDVLYDKFSPKAKALVNIAGTLIFLIPLAVLIINGSTWFVHEAYTMNEISGDPGGLTHRYLIKAVIPLSFVFLVISAAGFVVRNIRIFRGLEMPPEHHVEDDVL</sequence>
<comment type="similarity">
    <text evidence="8">Belongs to the TRAP transporter small permease family.</text>
</comment>
<dbReference type="InterPro" id="IPR055348">
    <property type="entry name" value="DctQ"/>
</dbReference>
<evidence type="ECO:0000256" key="7">
    <source>
        <dbReference type="ARBA" id="ARBA00023136"/>
    </source>
</evidence>
<feature type="domain" description="Tripartite ATP-independent periplasmic transporters DctQ component" evidence="10">
    <location>
        <begin position="27"/>
        <end position="161"/>
    </location>
</feature>
<evidence type="ECO:0000313" key="11">
    <source>
        <dbReference type="EMBL" id="SHJ10511.1"/>
    </source>
</evidence>
<keyword evidence="3" id="KW-1003">Cell membrane</keyword>
<name>A0A1M6GKP1_MALRU</name>
<comment type="subcellular location">
    <subcellularLocation>
        <location evidence="1">Cell inner membrane</location>
        <topology evidence="1">Multi-pass membrane protein</topology>
    </subcellularLocation>
</comment>
<evidence type="ECO:0000256" key="2">
    <source>
        <dbReference type="ARBA" id="ARBA00022448"/>
    </source>
</evidence>
<keyword evidence="4" id="KW-0997">Cell inner membrane</keyword>
<feature type="transmembrane region" description="Helical" evidence="9">
    <location>
        <begin position="12"/>
        <end position="33"/>
    </location>
</feature>
<keyword evidence="12" id="KW-1185">Reference proteome</keyword>
<accession>A0A1M6GKP1</accession>
<gene>
    <name evidence="11" type="ORF">SAMN02745165_01584</name>
</gene>
<evidence type="ECO:0000256" key="6">
    <source>
        <dbReference type="ARBA" id="ARBA00022989"/>
    </source>
</evidence>
<evidence type="ECO:0000256" key="9">
    <source>
        <dbReference type="SAM" id="Phobius"/>
    </source>
</evidence>
<reference evidence="11 12" key="1">
    <citation type="submission" date="2016-11" db="EMBL/GenBank/DDBJ databases">
        <authorList>
            <person name="Jaros S."/>
            <person name="Januszkiewicz K."/>
            <person name="Wedrychowicz H."/>
        </authorList>
    </citation>
    <scope>NUCLEOTIDE SEQUENCE [LARGE SCALE GENOMIC DNA]</scope>
    <source>
        <strain evidence="11 12">DSM 5091</strain>
    </source>
</reference>
<feature type="transmembrane region" description="Helical" evidence="9">
    <location>
        <begin position="89"/>
        <end position="115"/>
    </location>
</feature>
<evidence type="ECO:0000313" key="12">
    <source>
        <dbReference type="Proteomes" id="UP000184171"/>
    </source>
</evidence>
<evidence type="ECO:0000256" key="5">
    <source>
        <dbReference type="ARBA" id="ARBA00022692"/>
    </source>
</evidence>
<dbReference type="EMBL" id="FQZT01000004">
    <property type="protein sequence ID" value="SHJ10511.1"/>
    <property type="molecule type" value="Genomic_DNA"/>
</dbReference>
<feature type="transmembrane region" description="Helical" evidence="9">
    <location>
        <begin position="135"/>
        <end position="157"/>
    </location>
</feature>
<organism evidence="11 12">
    <name type="scientific">Malonomonas rubra DSM 5091</name>
    <dbReference type="NCBI Taxonomy" id="1122189"/>
    <lineage>
        <taxon>Bacteria</taxon>
        <taxon>Pseudomonadati</taxon>
        <taxon>Thermodesulfobacteriota</taxon>
        <taxon>Desulfuromonadia</taxon>
        <taxon>Desulfuromonadales</taxon>
        <taxon>Geopsychrobacteraceae</taxon>
        <taxon>Malonomonas</taxon>
    </lineage>
</organism>
<keyword evidence="5 9" id="KW-0812">Transmembrane</keyword>
<evidence type="ECO:0000256" key="1">
    <source>
        <dbReference type="ARBA" id="ARBA00004429"/>
    </source>
</evidence>
<dbReference type="STRING" id="1122189.SAMN02745165_01584"/>
<evidence type="ECO:0000256" key="3">
    <source>
        <dbReference type="ARBA" id="ARBA00022475"/>
    </source>
</evidence>
<dbReference type="InterPro" id="IPR007387">
    <property type="entry name" value="TRAP_DctQ"/>
</dbReference>
<dbReference type="RefSeq" id="WP_084091876.1">
    <property type="nucleotide sequence ID" value="NZ_FQZT01000004.1"/>
</dbReference>
<evidence type="ECO:0000256" key="4">
    <source>
        <dbReference type="ARBA" id="ARBA00022519"/>
    </source>
</evidence>
<protein>
    <submittedName>
        <fullName evidence="11">TRAP-type mannitol/chloroaromatic compound transport system, small permease component</fullName>
    </submittedName>
</protein>
<keyword evidence="6 9" id="KW-1133">Transmembrane helix</keyword>
<dbReference type="GO" id="GO:0005886">
    <property type="term" value="C:plasma membrane"/>
    <property type="evidence" value="ECO:0007669"/>
    <property type="project" value="UniProtKB-SubCell"/>
</dbReference>
<keyword evidence="2" id="KW-0813">Transport</keyword>
<dbReference type="Proteomes" id="UP000184171">
    <property type="component" value="Unassembled WGS sequence"/>
</dbReference>
<keyword evidence="7 9" id="KW-0472">Membrane</keyword>
<dbReference type="AlphaFoldDB" id="A0A1M6GKP1"/>
<proteinExistence type="inferred from homology"/>